<dbReference type="eggNOG" id="COG2365">
    <property type="taxonomic scope" value="Bacteria"/>
</dbReference>
<dbReference type="InterPro" id="IPR029021">
    <property type="entry name" value="Prot-tyrosine_phosphatase-like"/>
</dbReference>
<evidence type="ECO:0000256" key="2">
    <source>
        <dbReference type="ARBA" id="ARBA00022801"/>
    </source>
</evidence>
<evidence type="ECO:0000259" key="5">
    <source>
        <dbReference type="PROSITE" id="PS50054"/>
    </source>
</evidence>
<dbReference type="AlphaFoldDB" id="L2F8G3"/>
<dbReference type="Gene3D" id="3.90.190.10">
    <property type="entry name" value="Protein tyrosine phosphatase superfamily"/>
    <property type="match status" value="1"/>
</dbReference>
<dbReference type="Pfam" id="PF00782">
    <property type="entry name" value="DSPc"/>
    <property type="match status" value="1"/>
</dbReference>
<dbReference type="PROSITE" id="PS50054">
    <property type="entry name" value="TYR_PHOSPHATASE_DUAL"/>
    <property type="match status" value="1"/>
</dbReference>
<reference evidence="7 8" key="1">
    <citation type="journal article" date="2013" name="Genome Announc.">
        <title>Genome Sequence of Moraxella macacae 0408225, a Novel Bacterial Species Isolated from a Cynomolgus Macaque with Epistaxis.</title>
        <authorList>
            <person name="Ladner J.T."/>
            <person name="Whitehouse C.A."/>
            <person name="Koroleva G.I."/>
            <person name="Palacios G.F."/>
        </authorList>
    </citation>
    <scope>NUCLEOTIDE SEQUENCE [LARGE SCALE GENOMIC DNA]</scope>
    <source>
        <strain evidence="7 8">0408225</strain>
    </source>
</reference>
<feature type="chain" id="PRO_5003957927" evidence="4">
    <location>
        <begin position="20"/>
        <end position="200"/>
    </location>
</feature>
<evidence type="ECO:0000256" key="1">
    <source>
        <dbReference type="ARBA" id="ARBA00009580"/>
    </source>
</evidence>
<dbReference type="PATRIC" id="fig|1230338.3.peg.684"/>
<dbReference type="PANTHER" id="PTHR31126:SF72">
    <property type="entry name" value="DUAL SPECIFICITY PROTEIN PHOSPHATASE TPBA"/>
    <property type="match status" value="1"/>
</dbReference>
<organism evidence="7 8">
    <name type="scientific">Moraxella macacae 0408225</name>
    <dbReference type="NCBI Taxonomy" id="1230338"/>
    <lineage>
        <taxon>Bacteria</taxon>
        <taxon>Pseudomonadati</taxon>
        <taxon>Pseudomonadota</taxon>
        <taxon>Gammaproteobacteria</taxon>
        <taxon>Moraxellales</taxon>
        <taxon>Moraxellaceae</taxon>
        <taxon>Moraxella</taxon>
    </lineage>
</organism>
<dbReference type="InterPro" id="IPR000340">
    <property type="entry name" value="Dual-sp_phosphatase_cat-dom"/>
</dbReference>
<name>L2F8G3_9GAMM</name>
<accession>L2F8G3</accession>
<feature type="domain" description="Tyrosine-protein phosphatase" evidence="5">
    <location>
        <begin position="40"/>
        <end position="188"/>
    </location>
</feature>
<dbReference type="PROSITE" id="PS50056">
    <property type="entry name" value="TYR_PHOSPHATASE_2"/>
    <property type="match status" value="1"/>
</dbReference>
<dbReference type="Proteomes" id="UP000023795">
    <property type="component" value="Unassembled WGS sequence"/>
</dbReference>
<dbReference type="STRING" id="1230338.MOMA_03140"/>
<dbReference type="InterPro" id="IPR016130">
    <property type="entry name" value="Tyr_Pase_AS"/>
</dbReference>
<gene>
    <name evidence="7" type="ORF">MOMA_03140</name>
</gene>
<evidence type="ECO:0000256" key="3">
    <source>
        <dbReference type="ARBA" id="ARBA00022912"/>
    </source>
</evidence>
<evidence type="ECO:0000313" key="7">
    <source>
        <dbReference type="EMBL" id="ELA09364.1"/>
    </source>
</evidence>
<comment type="similarity">
    <text evidence="1">Belongs to the protein-tyrosine phosphatase family.</text>
</comment>
<evidence type="ECO:0000256" key="4">
    <source>
        <dbReference type="SAM" id="SignalP"/>
    </source>
</evidence>
<dbReference type="SUPFAM" id="SSF52799">
    <property type="entry name" value="(Phosphotyrosine protein) phosphatases II"/>
    <property type="match status" value="1"/>
</dbReference>
<feature type="domain" description="Tyrosine specific protein phosphatases" evidence="6">
    <location>
        <begin position="105"/>
        <end position="158"/>
    </location>
</feature>
<dbReference type="EMBL" id="ANIN01000001">
    <property type="protein sequence ID" value="ELA09364.1"/>
    <property type="molecule type" value="Genomic_DNA"/>
</dbReference>
<sequence length="200" mass="23301">MQKKRFALAVIVIAATACAIPPLPEPRPSHWAKLIEADSNFYQVDDQLFRSEQMLSEDINLLKSQNIHAIINLRYFNRDENEEQLNNKNFTLINHPLKTWAVTPEQLAKILLEIDNQQKLGKKVLVHCYHGSDRTGIVIAMYRIIQQNWTIEQAKQEMLQGGYGYHSIWQNLINLLTKEKVNQVHKIYLQLKNNNNNNNN</sequence>
<dbReference type="InterPro" id="IPR020422">
    <property type="entry name" value="TYR_PHOSPHATASE_DUAL_dom"/>
</dbReference>
<keyword evidence="4" id="KW-0732">Signal</keyword>
<keyword evidence="2" id="KW-0378">Hydrolase</keyword>
<dbReference type="InterPro" id="IPR000387">
    <property type="entry name" value="Tyr_Pase_dom"/>
</dbReference>
<protein>
    <submittedName>
        <fullName evidence="7">Uncharacterized protein</fullName>
    </submittedName>
</protein>
<dbReference type="GO" id="GO:0004721">
    <property type="term" value="F:phosphoprotein phosphatase activity"/>
    <property type="evidence" value="ECO:0007669"/>
    <property type="project" value="UniProtKB-KW"/>
</dbReference>
<dbReference type="RefSeq" id="WP_009767184.1">
    <property type="nucleotide sequence ID" value="NZ_ANIN01000001.1"/>
</dbReference>
<keyword evidence="3" id="KW-0904">Protein phosphatase</keyword>
<keyword evidence="8" id="KW-1185">Reference proteome</keyword>
<feature type="signal peptide" evidence="4">
    <location>
        <begin position="1"/>
        <end position="19"/>
    </location>
</feature>
<evidence type="ECO:0000259" key="6">
    <source>
        <dbReference type="PROSITE" id="PS50056"/>
    </source>
</evidence>
<evidence type="ECO:0000313" key="8">
    <source>
        <dbReference type="Proteomes" id="UP000023795"/>
    </source>
</evidence>
<proteinExistence type="inferred from homology"/>
<dbReference type="PROSITE" id="PS51257">
    <property type="entry name" value="PROKAR_LIPOPROTEIN"/>
    <property type="match status" value="1"/>
</dbReference>
<dbReference type="PROSITE" id="PS00383">
    <property type="entry name" value="TYR_PHOSPHATASE_1"/>
    <property type="match status" value="1"/>
</dbReference>
<dbReference type="OrthoDB" id="9814896at2"/>
<dbReference type="PANTHER" id="PTHR31126">
    <property type="entry name" value="TYROSINE-PROTEIN PHOSPHATASE"/>
    <property type="match status" value="1"/>
</dbReference>
<comment type="caution">
    <text evidence="7">The sequence shown here is derived from an EMBL/GenBank/DDBJ whole genome shotgun (WGS) entry which is preliminary data.</text>
</comment>